<name>A0A2D4P345_MICSU</name>
<protein>
    <submittedName>
        <fullName evidence="1">Uncharacterized protein</fullName>
    </submittedName>
</protein>
<dbReference type="AlphaFoldDB" id="A0A2D4P345"/>
<organism evidence="1">
    <name type="scientific">Micrurus surinamensis</name>
    <name type="common">Surinam coral snake</name>
    <dbReference type="NCBI Taxonomy" id="129470"/>
    <lineage>
        <taxon>Eukaryota</taxon>
        <taxon>Metazoa</taxon>
        <taxon>Chordata</taxon>
        <taxon>Craniata</taxon>
        <taxon>Vertebrata</taxon>
        <taxon>Euteleostomi</taxon>
        <taxon>Lepidosauria</taxon>
        <taxon>Squamata</taxon>
        <taxon>Bifurcata</taxon>
        <taxon>Unidentata</taxon>
        <taxon>Episquamata</taxon>
        <taxon>Toxicofera</taxon>
        <taxon>Serpentes</taxon>
        <taxon>Colubroidea</taxon>
        <taxon>Elapidae</taxon>
        <taxon>Elapinae</taxon>
        <taxon>Micrurus</taxon>
    </lineage>
</organism>
<reference evidence="1" key="2">
    <citation type="submission" date="2017-11" db="EMBL/GenBank/DDBJ databases">
        <title>Coralsnake Venomics: Analyses of Venom Gland Transcriptomes and Proteomes of Six Brazilian Taxa.</title>
        <authorList>
            <person name="Aird S.D."/>
            <person name="Jorge da Silva N."/>
            <person name="Qiu L."/>
            <person name="Villar-Briones A."/>
            <person name="Aparecida-Saddi V."/>
            <person name="Campos-Telles M.P."/>
            <person name="Grau M."/>
            <person name="Mikheyev A.S."/>
        </authorList>
    </citation>
    <scope>NUCLEOTIDE SEQUENCE</scope>
    <source>
        <tissue evidence="1">Venom_gland</tissue>
    </source>
</reference>
<dbReference type="EMBL" id="IACN01046266">
    <property type="protein sequence ID" value="LAB51719.1"/>
    <property type="molecule type" value="Transcribed_RNA"/>
</dbReference>
<proteinExistence type="predicted"/>
<sequence length="150" mass="16566">MEPTPGLTPALGRRSGIYDQDAMLMTWLSLEPPTTSMLTNPRPSTPRWNEFVTLLTEHLNQSEKVAFISSHLIAQLRGDAEGTCNFLCPRGAKTEIPVDLTTDGSLGISAVHTCTPSFPPHSHESSFYLKVADRLFWVNPSLTVLFFSFG</sequence>
<evidence type="ECO:0000313" key="1">
    <source>
        <dbReference type="EMBL" id="LAB51719.1"/>
    </source>
</evidence>
<accession>A0A2D4P345</accession>
<reference evidence="1" key="1">
    <citation type="submission" date="2017-07" db="EMBL/GenBank/DDBJ databases">
        <authorList>
            <person name="Mikheyev A."/>
            <person name="Grau M."/>
        </authorList>
    </citation>
    <scope>NUCLEOTIDE SEQUENCE</scope>
    <source>
        <tissue evidence="1">Venom_gland</tissue>
    </source>
</reference>